<dbReference type="EMBL" id="LPVJ01000030">
    <property type="protein sequence ID" value="KUO95988.1"/>
    <property type="molecule type" value="Genomic_DNA"/>
</dbReference>
<evidence type="ECO:0000313" key="2">
    <source>
        <dbReference type="Proteomes" id="UP000053557"/>
    </source>
</evidence>
<dbReference type="Proteomes" id="UP000053557">
    <property type="component" value="Unassembled WGS sequence"/>
</dbReference>
<dbReference type="RefSeq" id="WP_067715341.1">
    <property type="nucleotide sequence ID" value="NZ_LPVJ01000030.1"/>
</dbReference>
<evidence type="ECO:0000313" key="1">
    <source>
        <dbReference type="EMBL" id="KUO95988.1"/>
    </source>
</evidence>
<sequence length="72" mass="7689">MKEVLQLSFLTSASKAVHLQIQNPKQPVDPVAVNAAMDAIVGSDIFLFPTGRIIKKVAAKVNTSDTSILTLP</sequence>
<dbReference type="OrthoDB" id="2454247at2"/>
<name>A0A117SXU5_9BACL</name>
<proteinExistence type="predicted"/>
<dbReference type="Pfam" id="PF11148">
    <property type="entry name" value="DUF2922"/>
    <property type="match status" value="1"/>
</dbReference>
<accession>A0A117SXU5</accession>
<keyword evidence="2" id="KW-1185">Reference proteome</keyword>
<reference evidence="1 2" key="1">
    <citation type="submission" date="2015-12" db="EMBL/GenBank/DDBJ databases">
        <title>Draft genome sequence of Acidibacillus ferrooxidans ITV001, isolated from a chalcopyrite acid mine drainage site in Brazil.</title>
        <authorList>
            <person name="Dall'Agnol H."/>
            <person name="Nancucheo I."/>
            <person name="Johnson B."/>
            <person name="Oliveira R."/>
            <person name="Leite L."/>
            <person name="Pylro V."/>
            <person name="Nunes G.L."/>
            <person name="Tzotzos G."/>
            <person name="Fernandes G.R."/>
            <person name="Dutra J."/>
            <person name="Orellana S.C."/>
            <person name="Oliveira G."/>
        </authorList>
    </citation>
    <scope>NUCLEOTIDE SEQUENCE [LARGE SCALE GENOMIC DNA]</scope>
    <source>
        <strain evidence="2">ITV01</strain>
    </source>
</reference>
<organism evidence="1 2">
    <name type="scientific">Ferroacidibacillus organovorans</name>
    <dbReference type="NCBI Taxonomy" id="1765683"/>
    <lineage>
        <taxon>Bacteria</taxon>
        <taxon>Bacillati</taxon>
        <taxon>Bacillota</taxon>
        <taxon>Bacilli</taxon>
        <taxon>Bacillales</taxon>
        <taxon>Alicyclobacillaceae</taxon>
        <taxon>Ferroacidibacillus</taxon>
    </lineage>
</organism>
<gene>
    <name evidence="1" type="ORF">ATW55_02615</name>
</gene>
<dbReference type="AlphaFoldDB" id="A0A117SXU5"/>
<dbReference type="InterPro" id="IPR021321">
    <property type="entry name" value="DUF2922"/>
</dbReference>
<comment type="caution">
    <text evidence="1">The sequence shown here is derived from an EMBL/GenBank/DDBJ whole genome shotgun (WGS) entry which is preliminary data.</text>
</comment>
<protein>
    <recommendedName>
        <fullName evidence="3">DUF2922 domain-containing protein</fullName>
    </recommendedName>
</protein>
<evidence type="ECO:0008006" key="3">
    <source>
        <dbReference type="Google" id="ProtNLM"/>
    </source>
</evidence>